<comment type="caution">
    <text evidence="3">The sequence shown here is derived from an EMBL/GenBank/DDBJ whole genome shotgun (WGS) entry which is preliminary data.</text>
</comment>
<evidence type="ECO:0000313" key="3">
    <source>
        <dbReference type="EMBL" id="MBB1098038.1"/>
    </source>
</evidence>
<dbReference type="Proteomes" id="UP000517106">
    <property type="component" value="Unassembled WGS sequence"/>
</dbReference>
<reference evidence="3 4" key="1">
    <citation type="submission" date="2020-07" db="EMBL/GenBank/DDBJ databases">
        <title>Description of Limosilactobacillus balticus sp. nov., Limosilactobacillus agrestis sp. nov., Limosilactobacillus albertensis sp. nov., Limosilactobacillus rudii sp. nov., Limosilactobacillus fastidiosus sp. nov., five novel Limosilactobacillus species isolated from the vertebrate gastrointestinal tract, and proposal of 6 subspecies of Limosilactobacillus reuteri adapted to the gastrointestinal tract of specific vertebrate hosts.</title>
        <authorList>
            <person name="Li F."/>
            <person name="Cheng C."/>
            <person name="Zheng J."/>
            <person name="Quevedo R.M."/>
            <person name="Li J."/>
            <person name="Roos S."/>
            <person name="Gaenzle M.G."/>
            <person name="Walter J."/>
        </authorList>
    </citation>
    <scope>NUCLEOTIDE SEQUENCE [LARGE SCALE GENOMIC DNA]</scope>
    <source>
        <strain evidence="3 4">STM2_1</strain>
    </source>
</reference>
<dbReference type="Pfam" id="PF17966">
    <property type="entry name" value="Muc_B2"/>
    <property type="match status" value="2"/>
</dbReference>
<feature type="domain" description="Mub B2-like" evidence="2">
    <location>
        <begin position="840"/>
        <end position="927"/>
    </location>
</feature>
<dbReference type="Gene3D" id="3.10.20.470">
    <property type="match status" value="2"/>
</dbReference>
<organism evidence="3 4">
    <name type="scientific">Limosilactobacillus rudii</name>
    <dbReference type="NCBI Taxonomy" id="2759755"/>
    <lineage>
        <taxon>Bacteria</taxon>
        <taxon>Bacillati</taxon>
        <taxon>Bacillota</taxon>
        <taxon>Bacilli</taxon>
        <taxon>Lactobacillales</taxon>
        <taxon>Lactobacillaceae</taxon>
        <taxon>Limosilactobacillus</taxon>
    </lineage>
</organism>
<evidence type="ECO:0000259" key="2">
    <source>
        <dbReference type="Pfam" id="PF17966"/>
    </source>
</evidence>
<dbReference type="EMBL" id="JACIVA010000053">
    <property type="protein sequence ID" value="MBB1098038.1"/>
    <property type="molecule type" value="Genomic_DNA"/>
</dbReference>
<keyword evidence="4" id="KW-1185">Reference proteome</keyword>
<gene>
    <name evidence="3" type="ORF">H5S09_08820</name>
</gene>
<dbReference type="Gene3D" id="2.60.40.4300">
    <property type="match status" value="2"/>
</dbReference>
<accession>A0A7W3ULY9</accession>
<feature type="domain" description="Mub B2-like" evidence="2">
    <location>
        <begin position="582"/>
        <end position="672"/>
    </location>
</feature>
<dbReference type="InterPro" id="IPR041495">
    <property type="entry name" value="Mub_B2"/>
</dbReference>
<dbReference type="Pfam" id="PF17965">
    <property type="entry name" value="MucBP_2"/>
    <property type="match status" value="2"/>
</dbReference>
<dbReference type="RefSeq" id="WP_182596742.1">
    <property type="nucleotide sequence ID" value="NZ_JACIVA010000053.1"/>
</dbReference>
<feature type="domain" description="Mucin binding" evidence="1">
    <location>
        <begin position="931"/>
        <end position="997"/>
    </location>
</feature>
<sequence>MLETDETKKDKVIGVNLVSTETIGGQVKVKNDLSASSIVSLNESSSMKKLLESVPNFAAQQQKLSIQEPVIKNNPALGVYKLNDDLDGLQHGTYLQATNRVNHGKDRSLVSRSGMDQTASLVNYKDVVDLCGYGHLKNTTETAKSVEVVYTLPTFESDSNDKAQLVIDGSRVNEFDGFEYKDEEGNVIPGFDITYSYQGHEGEYSTVDTLKQRDDFSWEKVTAIMVFGSLLPNSSYRVEFPFKIVNGEKVSSQTTYHLNEYAFYDLTINQHTTSRLNFRLSTPIFAHDDYQDIHFVALDRTDSGYQVLSPEVQEIMPTLGDVPYSISNFGDTTVIDDTENIENVLWQGGHYFFTLTAIQSAIQENGYSVDVDETGRKLMNAYAFTVPTEQLDFEAIDFIPYIVVHQLLVTKDFTLKAEAKDKWTPDDGIVKLKGLSASNEEVTVNPEQTFIIDNSELDSAKPGTYNVMIGYFLNGSEDENMLITSPTTITVVENKQTINVYYVDLVNAIDKPKAELQPSDGKVLNDHTQTFTGKGDTTYNNQLWGPADGYEIFKYEDGAKEGTYDGGQPARDYYVYLTHKVEKIDEDHQVTRTIIFNMPNGAKQTIKQKGRIQRFGITDMTTGEKTWSDWSSATLPAVKAPTIPGYTSWDVPEQSISLTTKDSSLNVTYDPKKVDVTVKFVDEDGKVISKQQLTGLAGELIDYSPTDEINQLAEQGYLIVDNGLPKNARFNAINDGQPQEYQIVVSKHESQAQPITVFYVDVPFDRLPLVKPTSGTILKSYTQHLDVAEGENYTNKLRDFAADGYELFKADNGATTGEYFAGSPEQQYYVYLTHKTTPLKNEHKVTRTIEVVMPDLTHQKVVQEAIAVRQGVHDDVTGQDIWQDWTTGILPEYTPVSVAGYEADTVPSLEVDKDADDYEESITYTPEPAEIIVKFNDQFGKEIKVEKLKGKTGTEFDYDPANEIKALEGQGYVLENNNFPADHHFGPGKQTYVIQLNKLVAVTPHSAEDSKVVTNDTKQPQSVKNGEAVSNKKGIFAAFKGLF</sequence>
<name>A0A7W3ULY9_9LACO</name>
<evidence type="ECO:0000313" key="4">
    <source>
        <dbReference type="Proteomes" id="UP000517106"/>
    </source>
</evidence>
<feature type="domain" description="Mucin binding" evidence="1">
    <location>
        <begin position="676"/>
        <end position="745"/>
    </location>
</feature>
<protein>
    <submittedName>
        <fullName evidence="3">Signal peptide protein</fullName>
    </submittedName>
</protein>
<dbReference type="AlphaFoldDB" id="A0A7W3ULY9"/>
<dbReference type="InterPro" id="IPR041558">
    <property type="entry name" value="MucBP_2"/>
</dbReference>
<evidence type="ECO:0000259" key="1">
    <source>
        <dbReference type="Pfam" id="PF17965"/>
    </source>
</evidence>
<proteinExistence type="predicted"/>